<organism evidence="1 2">
    <name type="scientific">Dreissena polymorpha</name>
    <name type="common">Zebra mussel</name>
    <name type="synonym">Mytilus polymorpha</name>
    <dbReference type="NCBI Taxonomy" id="45954"/>
    <lineage>
        <taxon>Eukaryota</taxon>
        <taxon>Metazoa</taxon>
        <taxon>Spiralia</taxon>
        <taxon>Lophotrochozoa</taxon>
        <taxon>Mollusca</taxon>
        <taxon>Bivalvia</taxon>
        <taxon>Autobranchia</taxon>
        <taxon>Heteroconchia</taxon>
        <taxon>Euheterodonta</taxon>
        <taxon>Imparidentia</taxon>
        <taxon>Neoheterodontei</taxon>
        <taxon>Myida</taxon>
        <taxon>Dreissenoidea</taxon>
        <taxon>Dreissenidae</taxon>
        <taxon>Dreissena</taxon>
    </lineage>
</organism>
<accession>A0A9D4LR16</accession>
<evidence type="ECO:0000313" key="1">
    <source>
        <dbReference type="EMBL" id="KAH3862269.1"/>
    </source>
</evidence>
<proteinExistence type="predicted"/>
<reference evidence="1" key="2">
    <citation type="submission" date="2020-11" db="EMBL/GenBank/DDBJ databases">
        <authorList>
            <person name="McCartney M.A."/>
            <person name="Auch B."/>
            <person name="Kono T."/>
            <person name="Mallez S."/>
            <person name="Becker A."/>
            <person name="Gohl D.M."/>
            <person name="Silverstein K.A.T."/>
            <person name="Koren S."/>
            <person name="Bechman K.B."/>
            <person name="Herman A."/>
            <person name="Abrahante J.E."/>
            <person name="Garbe J."/>
        </authorList>
    </citation>
    <scope>NUCLEOTIDE SEQUENCE</scope>
    <source>
        <strain evidence="1">Duluth1</strain>
        <tissue evidence="1">Whole animal</tissue>
    </source>
</reference>
<comment type="caution">
    <text evidence="1">The sequence shown here is derived from an EMBL/GenBank/DDBJ whole genome shotgun (WGS) entry which is preliminary data.</text>
</comment>
<keyword evidence="2" id="KW-1185">Reference proteome</keyword>
<sequence>MMLQDRADGKVRGAQVEVNTGRKWKEDKAVNDTESVSTASTAEKMRIVQGDVQSTKEETRQAAAVGMKKTVEMGRGPTKKYVLE</sequence>
<protein>
    <submittedName>
        <fullName evidence="1">Uncharacterized protein</fullName>
    </submittedName>
</protein>
<gene>
    <name evidence="1" type="ORF">DPMN_025235</name>
</gene>
<evidence type="ECO:0000313" key="2">
    <source>
        <dbReference type="Proteomes" id="UP000828390"/>
    </source>
</evidence>
<name>A0A9D4LR16_DREPO</name>
<reference evidence="1" key="1">
    <citation type="journal article" date="2019" name="bioRxiv">
        <title>The Genome of the Zebra Mussel, Dreissena polymorpha: A Resource for Invasive Species Research.</title>
        <authorList>
            <person name="McCartney M.A."/>
            <person name="Auch B."/>
            <person name="Kono T."/>
            <person name="Mallez S."/>
            <person name="Zhang Y."/>
            <person name="Obille A."/>
            <person name="Becker A."/>
            <person name="Abrahante J.E."/>
            <person name="Garbe J."/>
            <person name="Badalamenti J.P."/>
            <person name="Herman A."/>
            <person name="Mangelson H."/>
            <person name="Liachko I."/>
            <person name="Sullivan S."/>
            <person name="Sone E.D."/>
            <person name="Koren S."/>
            <person name="Silverstein K.A.T."/>
            <person name="Beckman K.B."/>
            <person name="Gohl D.M."/>
        </authorList>
    </citation>
    <scope>NUCLEOTIDE SEQUENCE</scope>
    <source>
        <strain evidence="1">Duluth1</strain>
        <tissue evidence="1">Whole animal</tissue>
    </source>
</reference>
<dbReference type="Proteomes" id="UP000828390">
    <property type="component" value="Unassembled WGS sequence"/>
</dbReference>
<dbReference type="AlphaFoldDB" id="A0A9D4LR16"/>
<dbReference type="EMBL" id="JAIWYP010000002">
    <property type="protein sequence ID" value="KAH3862269.1"/>
    <property type="molecule type" value="Genomic_DNA"/>
</dbReference>